<dbReference type="STRING" id="31246.A0A183NJ07"/>
<protein>
    <submittedName>
        <fullName evidence="1">Uncharacterized protein</fullName>
    </submittedName>
</protein>
<gene>
    <name evidence="1" type="ORF">SMTD_LOCUS2094</name>
</gene>
<proteinExistence type="predicted"/>
<dbReference type="EMBL" id="UZAL01002673">
    <property type="protein sequence ID" value="VDO84213.1"/>
    <property type="molecule type" value="Genomic_DNA"/>
</dbReference>
<reference evidence="1 2" key="1">
    <citation type="submission" date="2018-11" db="EMBL/GenBank/DDBJ databases">
        <authorList>
            <consortium name="Pathogen Informatics"/>
        </authorList>
    </citation>
    <scope>NUCLEOTIDE SEQUENCE [LARGE SCALE GENOMIC DNA]</scope>
    <source>
        <strain>Denwood</strain>
        <strain evidence="2">Zambia</strain>
    </source>
</reference>
<evidence type="ECO:0000313" key="2">
    <source>
        <dbReference type="Proteomes" id="UP000269396"/>
    </source>
</evidence>
<evidence type="ECO:0000313" key="1">
    <source>
        <dbReference type="EMBL" id="VDO84213.1"/>
    </source>
</evidence>
<accession>A0A183NJ07</accession>
<organism evidence="1 2">
    <name type="scientific">Schistosoma mattheei</name>
    <dbReference type="NCBI Taxonomy" id="31246"/>
    <lineage>
        <taxon>Eukaryota</taxon>
        <taxon>Metazoa</taxon>
        <taxon>Spiralia</taxon>
        <taxon>Lophotrochozoa</taxon>
        <taxon>Platyhelminthes</taxon>
        <taxon>Trematoda</taxon>
        <taxon>Digenea</taxon>
        <taxon>Strigeidida</taxon>
        <taxon>Schistosomatoidea</taxon>
        <taxon>Schistosomatidae</taxon>
        <taxon>Schistosoma</taxon>
    </lineage>
</organism>
<dbReference type="Proteomes" id="UP000269396">
    <property type="component" value="Unassembled WGS sequence"/>
</dbReference>
<keyword evidence="2" id="KW-1185">Reference proteome</keyword>
<name>A0A183NJ07_9TREM</name>
<dbReference type="AlphaFoldDB" id="A0A183NJ07"/>
<sequence>MFYRSLGCMIFSNQTSYPKTRLLIPKGVNFAYSEGLSNVTSLSDLSNNHYNQGIFELSPCILGLTSNQCQARNGVLGRGSKSIDETNLQLRWEKLRAEQEAREVMEKRLQDMQRLMQENEEAFARTQTVLEQYECKVNELNAQLEEEKNARKQLENLQYYLEEANRKLGLSIEERQRIAQERDEINAKINEQNQLLQEREEEKRQFEAELARVRAMHEAEMDHFSEQKQESDG</sequence>